<dbReference type="CDD" id="cd00180">
    <property type="entry name" value="PKc"/>
    <property type="match status" value="1"/>
</dbReference>
<dbReference type="InterPro" id="IPR051681">
    <property type="entry name" value="Ser/Thr_Kinases-Pseudokinases"/>
</dbReference>
<dbReference type="InterPro" id="IPR008266">
    <property type="entry name" value="Tyr_kinase_AS"/>
</dbReference>
<dbReference type="GO" id="GO:0005524">
    <property type="term" value="F:ATP binding"/>
    <property type="evidence" value="ECO:0007669"/>
    <property type="project" value="UniProtKB-UniRule"/>
</dbReference>
<proteinExistence type="predicted"/>
<dbReference type="InterPro" id="IPR000719">
    <property type="entry name" value="Prot_kinase_dom"/>
</dbReference>
<evidence type="ECO:0000256" key="1">
    <source>
        <dbReference type="PROSITE-ProRule" id="PRU10141"/>
    </source>
</evidence>
<dbReference type="PROSITE" id="PS00109">
    <property type="entry name" value="PROTEIN_KINASE_TYR"/>
    <property type="match status" value="1"/>
</dbReference>
<dbReference type="PANTHER" id="PTHR44329">
    <property type="entry name" value="SERINE/THREONINE-PROTEIN KINASE TNNI3K-RELATED"/>
    <property type="match status" value="1"/>
</dbReference>
<dbReference type="GO" id="GO:0004674">
    <property type="term" value="F:protein serine/threonine kinase activity"/>
    <property type="evidence" value="ECO:0007669"/>
    <property type="project" value="TreeGrafter"/>
</dbReference>
<dbReference type="PROSITE" id="PS50011">
    <property type="entry name" value="PROTEIN_KINASE_DOM"/>
    <property type="match status" value="2"/>
</dbReference>
<dbReference type="Proteomes" id="UP001174909">
    <property type="component" value="Unassembled WGS sequence"/>
</dbReference>
<feature type="non-terminal residue" evidence="3">
    <location>
        <position position="1"/>
    </location>
</feature>
<evidence type="ECO:0000259" key="2">
    <source>
        <dbReference type="PROSITE" id="PS50011"/>
    </source>
</evidence>
<keyword evidence="3" id="KW-0808">Transferase</keyword>
<name>A0AA35TZS6_GEOBA</name>
<accession>A0AA35TZS6</accession>
<feature type="domain" description="Protein kinase" evidence="2">
    <location>
        <begin position="269"/>
        <end position="497"/>
    </location>
</feature>
<sequence>MEVAYRGTTMYAAKKYRHVDRATVLNHFGQDKFLCRIQHPNLVAYCGVGSLAIDHSPVVIMERMDMNLSTFLETNSLPVEQKLKIISEVTKGLNHLHSLTPIIVHGDLNDKNVLISTRVVAKIADFGNNFIAPPELASAAQRAALEYMPPEIIEGSNCNEKVDIFSFGHLTIYVMNQCKPHPILGPTFRKGGELTARSEVERRANFLDEMKVQLDGGGTHPLFMMVTDCLDDDADQRPSCQDILKRGIFTEMFPGGNEEQAFGPDTVVKATSVILGHGAFGSVIEVECRGKLYAAKRFHPENEFNEEHKILAHIRHRNVVPYHGMCKLAPDNTPVLVMERMEMNLGTYLTAEQNTNLTLDRKFEILQDVIQGLNHIHTHSPIIIHRDLTAQNVLLDAQGTAKIGDFGNSYTVKLNVAMQELPSATPGTMNYMPPEAQDAGEFDEKIDVFSFGHLALYVMIQHPPHPLLAHTYTVEGVHHARSEVQRRQLYLDQVTDN</sequence>
<dbReference type="InterPro" id="IPR017441">
    <property type="entry name" value="Protein_kinase_ATP_BS"/>
</dbReference>
<dbReference type="EMBL" id="CASHTH010004375">
    <property type="protein sequence ID" value="CAI8056611.1"/>
    <property type="molecule type" value="Genomic_DNA"/>
</dbReference>
<keyword evidence="1" id="KW-0547">Nucleotide-binding</keyword>
<feature type="domain" description="Protein kinase" evidence="2">
    <location>
        <begin position="1"/>
        <end position="249"/>
    </location>
</feature>
<gene>
    <name evidence="3" type="ORF">GBAR_LOCUS30849</name>
</gene>
<feature type="binding site" evidence="1">
    <location>
        <position position="296"/>
    </location>
    <ligand>
        <name>ATP</name>
        <dbReference type="ChEBI" id="CHEBI:30616"/>
    </ligand>
</feature>
<organism evidence="3 4">
    <name type="scientific">Geodia barretti</name>
    <name type="common">Barrett's horny sponge</name>
    <dbReference type="NCBI Taxonomy" id="519541"/>
    <lineage>
        <taxon>Eukaryota</taxon>
        <taxon>Metazoa</taxon>
        <taxon>Porifera</taxon>
        <taxon>Demospongiae</taxon>
        <taxon>Heteroscleromorpha</taxon>
        <taxon>Tetractinellida</taxon>
        <taxon>Astrophorina</taxon>
        <taxon>Geodiidae</taxon>
        <taxon>Geodia</taxon>
    </lineage>
</organism>
<reference evidence="3" key="1">
    <citation type="submission" date="2023-03" db="EMBL/GenBank/DDBJ databases">
        <authorList>
            <person name="Steffen K."/>
            <person name="Cardenas P."/>
        </authorList>
    </citation>
    <scope>NUCLEOTIDE SEQUENCE</scope>
</reference>
<comment type="caution">
    <text evidence="3">The sequence shown here is derived from an EMBL/GenBank/DDBJ whole genome shotgun (WGS) entry which is preliminary data.</text>
</comment>
<evidence type="ECO:0000313" key="4">
    <source>
        <dbReference type="Proteomes" id="UP001174909"/>
    </source>
</evidence>
<keyword evidence="4" id="KW-1185">Reference proteome</keyword>
<protein>
    <submittedName>
        <fullName evidence="3">LysM domain receptor-like kinase 10</fullName>
    </submittedName>
</protein>
<keyword evidence="3" id="KW-0675">Receptor</keyword>
<dbReference type="SUPFAM" id="SSF56112">
    <property type="entry name" value="Protein kinase-like (PK-like)"/>
    <property type="match status" value="2"/>
</dbReference>
<dbReference type="PROSITE" id="PS00107">
    <property type="entry name" value="PROTEIN_KINASE_ATP"/>
    <property type="match status" value="1"/>
</dbReference>
<dbReference type="Pfam" id="PF00069">
    <property type="entry name" value="Pkinase"/>
    <property type="match status" value="2"/>
</dbReference>
<evidence type="ECO:0000313" key="3">
    <source>
        <dbReference type="EMBL" id="CAI8056611.1"/>
    </source>
</evidence>
<dbReference type="AlphaFoldDB" id="A0AA35TZS6"/>
<keyword evidence="1" id="KW-0067">ATP-binding</keyword>
<dbReference type="InterPro" id="IPR011009">
    <property type="entry name" value="Kinase-like_dom_sf"/>
</dbReference>
<dbReference type="Gene3D" id="1.10.510.10">
    <property type="entry name" value="Transferase(Phosphotransferase) domain 1"/>
    <property type="match status" value="2"/>
</dbReference>
<keyword evidence="3" id="KW-0418">Kinase</keyword>